<dbReference type="EMBL" id="RRYP01016519">
    <property type="protein sequence ID" value="TNV75017.1"/>
    <property type="molecule type" value="Genomic_DNA"/>
</dbReference>
<dbReference type="Proteomes" id="UP000785679">
    <property type="component" value="Unassembled WGS sequence"/>
</dbReference>
<accession>A0A8J8SY02</accession>
<gene>
    <name evidence="1" type="ORF">FGO68_gene2287</name>
</gene>
<dbReference type="AlphaFoldDB" id="A0A8J8SY02"/>
<reference evidence="1" key="1">
    <citation type="submission" date="2019-06" db="EMBL/GenBank/DDBJ databases">
        <authorList>
            <person name="Zheng W."/>
        </authorList>
    </citation>
    <scope>NUCLEOTIDE SEQUENCE</scope>
    <source>
        <strain evidence="1">QDHG01</strain>
    </source>
</reference>
<proteinExistence type="predicted"/>
<comment type="caution">
    <text evidence="1">The sequence shown here is derived from an EMBL/GenBank/DDBJ whole genome shotgun (WGS) entry which is preliminary data.</text>
</comment>
<evidence type="ECO:0000313" key="2">
    <source>
        <dbReference type="Proteomes" id="UP000785679"/>
    </source>
</evidence>
<sequence>MQIKLCQVQQINKDMKGLQRLQRYGQLIIKKYPQVLSEDLSNDVQSTPLARAVWRNDIYLVDILMKVVKIHYLEWGRCQQWWFFKYNTFDVGMQKRLGLPGVELS</sequence>
<protein>
    <submittedName>
        <fullName evidence="1">Uncharacterized protein</fullName>
    </submittedName>
</protein>
<name>A0A8J8SY02_HALGN</name>
<organism evidence="1 2">
    <name type="scientific">Halteria grandinella</name>
    <dbReference type="NCBI Taxonomy" id="5974"/>
    <lineage>
        <taxon>Eukaryota</taxon>
        <taxon>Sar</taxon>
        <taxon>Alveolata</taxon>
        <taxon>Ciliophora</taxon>
        <taxon>Intramacronucleata</taxon>
        <taxon>Spirotrichea</taxon>
        <taxon>Stichotrichia</taxon>
        <taxon>Sporadotrichida</taxon>
        <taxon>Halteriidae</taxon>
        <taxon>Halteria</taxon>
    </lineage>
</organism>
<keyword evidence="2" id="KW-1185">Reference proteome</keyword>
<dbReference type="OrthoDB" id="432205at2759"/>
<evidence type="ECO:0000313" key="1">
    <source>
        <dbReference type="EMBL" id="TNV75017.1"/>
    </source>
</evidence>